<sequence length="522" mass="58560">MSAHVGHQFHNQQQQQQQSQPQQHHTQTNIKNSFAGIGNTNTSSIFNPFGTNEIGKFDDKNCSTGNFINEFANRLASSANHHHHHHHHQNHNNNNNSNNNQQNQHSSLDVGKSNGHFQLQAAAVAAATIANSGGGGGGGASGIVTGNGGVGSKKKKKKRRHRTIFTSYQLEELEKAFKDAHYPDVYAREMLSLKTDLPEDRIQVWFQNRRAKWRKTEKCWGKSTIMAEYGLYGAMVRHSLPLPESILKSSRDSDESNSCAPWLLGMHRKSLEAADKLKDYDHITDGEDNDHNDDDHDHIGRRGDNDNGQIIDNDGNSSFGTSRPNTPRSISPHTNTNVNGQISSRLNFCDVKLSSSPPPQQPPSPSSSSSSSSMIEVVGKSSSSSIQCNNKRNKNTITKSKKKQRKENNDQRHHRSQKQQQQQNDQHHRNKWNVNSIGNHHHHQQNVDSQQQQQQQIPTSSQLNFIDLYAKCRAESMSGHTIRSVNESMMISLSSGRNDHQNIHHHFNSITRTNLRRASSLS</sequence>
<feature type="compositionally biased region" description="Gly residues" evidence="11">
    <location>
        <begin position="135"/>
        <end position="151"/>
    </location>
</feature>
<evidence type="ECO:0000256" key="9">
    <source>
        <dbReference type="PROSITE-ProRule" id="PRU00108"/>
    </source>
</evidence>
<feature type="region of interest" description="Disordered" evidence="11">
    <location>
        <begin position="135"/>
        <end position="160"/>
    </location>
</feature>
<feature type="compositionally biased region" description="Basic residues" evidence="11">
    <location>
        <begin position="391"/>
        <end position="405"/>
    </location>
</feature>
<dbReference type="GO" id="GO:0000981">
    <property type="term" value="F:DNA-binding transcription factor activity, RNA polymerase II-specific"/>
    <property type="evidence" value="ECO:0007669"/>
    <property type="project" value="InterPro"/>
</dbReference>
<dbReference type="Proteomes" id="UP000515146">
    <property type="component" value="Unplaced"/>
</dbReference>
<evidence type="ECO:0000259" key="12">
    <source>
        <dbReference type="PROSITE" id="PS50071"/>
    </source>
</evidence>
<feature type="region of interest" description="Disordered" evidence="11">
    <location>
        <begin position="282"/>
        <end position="459"/>
    </location>
</feature>
<dbReference type="FunFam" id="1.10.10.60:FF:000383">
    <property type="entry name" value="box A-binding factor"/>
    <property type="match status" value="1"/>
</dbReference>
<comment type="subcellular location">
    <subcellularLocation>
        <location evidence="1 9 10">Nucleus</location>
    </subcellularLocation>
</comment>
<dbReference type="PROSITE" id="PS00027">
    <property type="entry name" value="HOMEOBOX_1"/>
    <property type="match status" value="1"/>
</dbReference>
<keyword evidence="6 9" id="KW-0371">Homeobox</keyword>
<dbReference type="AlphaFoldDB" id="A0A6P6XNR8"/>
<dbReference type="InterPro" id="IPR023339">
    <property type="entry name" value="CVC"/>
</dbReference>
<feature type="compositionally biased region" description="Low complexity" evidence="11">
    <location>
        <begin position="8"/>
        <end position="27"/>
    </location>
</feature>
<dbReference type="SMART" id="SM00389">
    <property type="entry name" value="HOX"/>
    <property type="match status" value="1"/>
</dbReference>
<evidence type="ECO:0000256" key="1">
    <source>
        <dbReference type="ARBA" id="ARBA00004123"/>
    </source>
</evidence>
<dbReference type="Gene3D" id="1.10.10.60">
    <property type="entry name" value="Homeodomain-like"/>
    <property type="match status" value="1"/>
</dbReference>
<gene>
    <name evidence="15" type="primary">LOC113789199</name>
</gene>
<keyword evidence="14" id="KW-1185">Reference proteome</keyword>
<evidence type="ECO:0000256" key="5">
    <source>
        <dbReference type="ARBA" id="ARBA00023125"/>
    </source>
</evidence>
<feature type="compositionally biased region" description="Basic residues" evidence="11">
    <location>
        <begin position="80"/>
        <end position="90"/>
    </location>
</feature>
<comment type="similarity">
    <text evidence="2">Belongs to the paired homeobox family.</text>
</comment>
<dbReference type="OrthoDB" id="6159439at2759"/>
<evidence type="ECO:0000256" key="3">
    <source>
        <dbReference type="ARBA" id="ARBA00022473"/>
    </source>
</evidence>
<dbReference type="InParanoid" id="A0A6P6XNR8"/>
<dbReference type="PANTHER" id="PTHR46892:SF3">
    <property type="entry name" value="VISUAL SYSTEM HOMEOBOX 2"/>
    <property type="match status" value="1"/>
</dbReference>
<evidence type="ECO:0000256" key="4">
    <source>
        <dbReference type="ARBA" id="ARBA00023015"/>
    </source>
</evidence>
<keyword evidence="3" id="KW-0217">Developmental protein</keyword>
<keyword evidence="5 9" id="KW-0238">DNA-binding</keyword>
<dbReference type="InterPro" id="IPR052294">
    <property type="entry name" value="VSX_homeobox_regulators"/>
</dbReference>
<dbReference type="Pfam" id="PF00046">
    <property type="entry name" value="Homeodomain"/>
    <property type="match status" value="1"/>
</dbReference>
<feature type="compositionally biased region" description="Low complexity" evidence="11">
    <location>
        <begin position="446"/>
        <end position="456"/>
    </location>
</feature>
<evidence type="ECO:0000256" key="8">
    <source>
        <dbReference type="ARBA" id="ARBA00023242"/>
    </source>
</evidence>
<feature type="compositionally biased region" description="Low complexity" evidence="11">
    <location>
        <begin position="91"/>
        <end position="107"/>
    </location>
</feature>
<evidence type="ECO:0000256" key="2">
    <source>
        <dbReference type="ARBA" id="ARBA00005733"/>
    </source>
</evidence>
<evidence type="ECO:0000256" key="11">
    <source>
        <dbReference type="SAM" id="MobiDB-lite"/>
    </source>
</evidence>
<dbReference type="KEGG" id="dpte:113789199"/>
<feature type="region of interest" description="Disordered" evidence="11">
    <location>
        <begin position="1"/>
        <end position="27"/>
    </location>
</feature>
<dbReference type="InterPro" id="IPR001356">
    <property type="entry name" value="HD"/>
</dbReference>
<keyword evidence="4" id="KW-0805">Transcription regulation</keyword>
<dbReference type="GO" id="GO:0005634">
    <property type="term" value="C:nucleus"/>
    <property type="evidence" value="ECO:0007669"/>
    <property type="project" value="UniProtKB-SubCell"/>
</dbReference>
<feature type="compositionally biased region" description="Basic and acidic residues" evidence="11">
    <location>
        <begin position="293"/>
        <end position="305"/>
    </location>
</feature>
<evidence type="ECO:0000313" key="15">
    <source>
        <dbReference type="RefSeq" id="XP_027194501.1"/>
    </source>
</evidence>
<dbReference type="RefSeq" id="XP_027194501.1">
    <property type="nucleotide sequence ID" value="XM_027338700.1"/>
</dbReference>
<dbReference type="GO" id="GO:1990837">
    <property type="term" value="F:sequence-specific double-stranded DNA binding"/>
    <property type="evidence" value="ECO:0007669"/>
    <property type="project" value="TreeGrafter"/>
</dbReference>
<dbReference type="CDD" id="cd00086">
    <property type="entry name" value="homeodomain"/>
    <property type="match status" value="1"/>
</dbReference>
<keyword evidence="7" id="KW-0804">Transcription</keyword>
<dbReference type="PROSITE" id="PS50071">
    <property type="entry name" value="HOMEOBOX_2"/>
    <property type="match status" value="1"/>
</dbReference>
<feature type="domain" description="CVC" evidence="13">
    <location>
        <begin position="218"/>
        <end position="272"/>
    </location>
</feature>
<feature type="region of interest" description="Disordered" evidence="11">
    <location>
        <begin position="78"/>
        <end position="112"/>
    </location>
</feature>
<evidence type="ECO:0000256" key="10">
    <source>
        <dbReference type="RuleBase" id="RU000682"/>
    </source>
</evidence>
<dbReference type="PANTHER" id="PTHR46892">
    <property type="entry name" value="VISUAL SYSTEM HOMEOBOX 2"/>
    <property type="match status" value="1"/>
</dbReference>
<feature type="compositionally biased region" description="Pro residues" evidence="11">
    <location>
        <begin position="356"/>
        <end position="365"/>
    </location>
</feature>
<feature type="DNA-binding region" description="Homeobox" evidence="9">
    <location>
        <begin position="158"/>
        <end position="217"/>
    </location>
</feature>
<reference evidence="15" key="1">
    <citation type="submission" date="2025-08" db="UniProtKB">
        <authorList>
            <consortium name="RefSeq"/>
        </authorList>
    </citation>
    <scope>IDENTIFICATION</scope>
    <source>
        <strain evidence="15">Airmid</strain>
    </source>
</reference>
<feature type="domain" description="Homeobox" evidence="12">
    <location>
        <begin position="156"/>
        <end position="216"/>
    </location>
</feature>
<proteinExistence type="inferred from homology"/>
<dbReference type="InterPro" id="IPR009057">
    <property type="entry name" value="Homeodomain-like_sf"/>
</dbReference>
<evidence type="ECO:0000256" key="6">
    <source>
        <dbReference type="ARBA" id="ARBA00023155"/>
    </source>
</evidence>
<keyword evidence="8 9" id="KW-0539">Nucleus</keyword>
<organism evidence="14 15">
    <name type="scientific">Dermatophagoides pteronyssinus</name>
    <name type="common">European house dust mite</name>
    <dbReference type="NCBI Taxonomy" id="6956"/>
    <lineage>
        <taxon>Eukaryota</taxon>
        <taxon>Metazoa</taxon>
        <taxon>Ecdysozoa</taxon>
        <taxon>Arthropoda</taxon>
        <taxon>Chelicerata</taxon>
        <taxon>Arachnida</taxon>
        <taxon>Acari</taxon>
        <taxon>Acariformes</taxon>
        <taxon>Sarcoptiformes</taxon>
        <taxon>Astigmata</taxon>
        <taxon>Psoroptidia</taxon>
        <taxon>Analgoidea</taxon>
        <taxon>Pyroglyphidae</taxon>
        <taxon>Dermatophagoidinae</taxon>
        <taxon>Dermatophagoides</taxon>
    </lineage>
</organism>
<accession>A0A6P6XNR8</accession>
<feature type="compositionally biased region" description="Low complexity" evidence="11">
    <location>
        <begin position="366"/>
        <end position="385"/>
    </location>
</feature>
<evidence type="ECO:0000313" key="14">
    <source>
        <dbReference type="Proteomes" id="UP000515146"/>
    </source>
</evidence>
<protein>
    <submittedName>
        <fullName evidence="15">Homeobox protein unc-4 homolog</fullName>
    </submittedName>
</protein>
<dbReference type="InterPro" id="IPR017970">
    <property type="entry name" value="Homeobox_CS"/>
</dbReference>
<feature type="compositionally biased region" description="Low complexity" evidence="11">
    <location>
        <begin position="306"/>
        <end position="316"/>
    </location>
</feature>
<feature type="compositionally biased region" description="Polar residues" evidence="11">
    <location>
        <begin position="317"/>
        <end position="346"/>
    </location>
</feature>
<evidence type="ECO:0000256" key="7">
    <source>
        <dbReference type="ARBA" id="ARBA00023163"/>
    </source>
</evidence>
<dbReference type="SUPFAM" id="SSF46689">
    <property type="entry name" value="Homeodomain-like"/>
    <property type="match status" value="1"/>
</dbReference>
<name>A0A6P6XNR8_DERPT</name>
<dbReference type="PROSITE" id="PS51496">
    <property type="entry name" value="CVC"/>
    <property type="match status" value="1"/>
</dbReference>
<evidence type="ECO:0000259" key="13">
    <source>
        <dbReference type="PROSITE" id="PS51496"/>
    </source>
</evidence>